<protein>
    <recommendedName>
        <fullName evidence="1">Biotin protein ligase C-terminal domain-containing protein</fullName>
    </recommendedName>
</protein>
<dbReference type="Proteomes" id="UP000053268">
    <property type="component" value="Unassembled WGS sequence"/>
</dbReference>
<dbReference type="InterPro" id="IPR003142">
    <property type="entry name" value="BPL_C"/>
</dbReference>
<proteinExistence type="predicted"/>
<dbReference type="EMBL" id="KQ459167">
    <property type="protein sequence ID" value="KPJ03517.1"/>
    <property type="molecule type" value="Genomic_DNA"/>
</dbReference>
<accession>A0A194QDI2</accession>
<evidence type="ECO:0000313" key="2">
    <source>
        <dbReference type="EMBL" id="KPJ03517.1"/>
    </source>
</evidence>
<evidence type="ECO:0000259" key="1">
    <source>
        <dbReference type="Pfam" id="PF02237"/>
    </source>
</evidence>
<gene>
    <name evidence="2" type="ORF">RR46_03583</name>
</gene>
<feature type="domain" description="Biotin protein ligase C-terminal" evidence="1">
    <location>
        <begin position="13"/>
        <end position="61"/>
    </location>
</feature>
<dbReference type="Pfam" id="PF02237">
    <property type="entry name" value="BPL_C"/>
    <property type="match status" value="1"/>
</dbReference>
<organism evidence="2 3">
    <name type="scientific">Papilio xuthus</name>
    <name type="common">Asian swallowtail butterfly</name>
    <dbReference type="NCBI Taxonomy" id="66420"/>
    <lineage>
        <taxon>Eukaryota</taxon>
        <taxon>Metazoa</taxon>
        <taxon>Ecdysozoa</taxon>
        <taxon>Arthropoda</taxon>
        <taxon>Hexapoda</taxon>
        <taxon>Insecta</taxon>
        <taxon>Pterygota</taxon>
        <taxon>Neoptera</taxon>
        <taxon>Endopterygota</taxon>
        <taxon>Lepidoptera</taxon>
        <taxon>Glossata</taxon>
        <taxon>Ditrysia</taxon>
        <taxon>Papilionoidea</taxon>
        <taxon>Papilionidae</taxon>
        <taxon>Papilioninae</taxon>
        <taxon>Papilio</taxon>
    </lineage>
</organism>
<sequence length="70" mass="7482">MRCLPLIAGGDDIGEEITVKKEGSESPVWGIVSGVDEAGWLRVRTDGQELRVAPDGNTFDIMTGLIAPKI</sequence>
<reference evidence="2 3" key="1">
    <citation type="journal article" date="2015" name="Nat. Commun.">
        <title>Outbred genome sequencing and CRISPR/Cas9 gene editing in butterflies.</title>
        <authorList>
            <person name="Li X."/>
            <person name="Fan D."/>
            <person name="Zhang W."/>
            <person name="Liu G."/>
            <person name="Zhang L."/>
            <person name="Zhao L."/>
            <person name="Fang X."/>
            <person name="Chen L."/>
            <person name="Dong Y."/>
            <person name="Chen Y."/>
            <person name="Ding Y."/>
            <person name="Zhao R."/>
            <person name="Feng M."/>
            <person name="Zhu Y."/>
            <person name="Feng Y."/>
            <person name="Jiang X."/>
            <person name="Zhu D."/>
            <person name="Xiang H."/>
            <person name="Feng X."/>
            <person name="Li S."/>
            <person name="Wang J."/>
            <person name="Zhang G."/>
            <person name="Kronforst M.R."/>
            <person name="Wang W."/>
        </authorList>
    </citation>
    <scope>NUCLEOTIDE SEQUENCE [LARGE SCALE GENOMIC DNA]</scope>
    <source>
        <strain evidence="2">Ya'a_city_454_Px</strain>
        <tissue evidence="2">Whole body</tissue>
    </source>
</reference>
<name>A0A194QDI2_PAPXU</name>
<keyword evidence="3" id="KW-1185">Reference proteome</keyword>
<evidence type="ECO:0000313" key="3">
    <source>
        <dbReference type="Proteomes" id="UP000053268"/>
    </source>
</evidence>
<dbReference type="AlphaFoldDB" id="A0A194QDI2"/>